<organism evidence="2 3">
    <name type="scientific">Cotesia typhae</name>
    <dbReference type="NCBI Taxonomy" id="2053667"/>
    <lineage>
        <taxon>Eukaryota</taxon>
        <taxon>Metazoa</taxon>
        <taxon>Ecdysozoa</taxon>
        <taxon>Arthropoda</taxon>
        <taxon>Hexapoda</taxon>
        <taxon>Insecta</taxon>
        <taxon>Pterygota</taxon>
        <taxon>Neoptera</taxon>
        <taxon>Endopterygota</taxon>
        <taxon>Hymenoptera</taxon>
        <taxon>Apocrita</taxon>
        <taxon>Ichneumonoidea</taxon>
        <taxon>Braconidae</taxon>
        <taxon>Microgastrinae</taxon>
        <taxon>Cotesia</taxon>
    </lineage>
</organism>
<keyword evidence="1" id="KW-0732">Signal</keyword>
<evidence type="ECO:0008006" key="4">
    <source>
        <dbReference type="Google" id="ProtNLM"/>
    </source>
</evidence>
<protein>
    <recommendedName>
        <fullName evidence="4">EGF-like domain-containing protein</fullName>
    </recommendedName>
</protein>
<dbReference type="EMBL" id="JAAOIC020000064">
    <property type="protein sequence ID" value="KAG8035066.1"/>
    <property type="molecule type" value="Genomic_DNA"/>
</dbReference>
<evidence type="ECO:0000256" key="1">
    <source>
        <dbReference type="SAM" id="SignalP"/>
    </source>
</evidence>
<sequence>MKKYLLYINLLSFIIFLILLPINSSALTTFGKTNTQNQNPPPPTPAYNNEVVIGSNFNKSAFELARLTSMGRSGMRPTGLKGSSSHVGHNSLGKARECKAESDCSAIQNTTCVQDPNGDKKRCLCGDLSAPVNGFCSYQFKALHAICNDDNECGEGAECSRENATSSTKKCVCKEDYYEEDFKCNGTNQHTITPPTSTNLSSSFRIDIFGELAPAIDFLNSYHHQVLNYHHI</sequence>
<reference evidence="2" key="2">
    <citation type="submission" date="2021-04" db="EMBL/GenBank/DDBJ databases">
        <title>Genome-wide patterns of bracovirus chromosomal integration into multiple host tissues during parasitism.</title>
        <authorList>
            <person name="Chebbi M.A.C."/>
        </authorList>
    </citation>
    <scope>NUCLEOTIDE SEQUENCE</scope>
    <source>
        <tissue evidence="2">Whole body</tissue>
    </source>
</reference>
<gene>
    <name evidence="2" type="ORF">G9C98_001556</name>
</gene>
<feature type="signal peptide" evidence="1">
    <location>
        <begin position="1"/>
        <end position="26"/>
    </location>
</feature>
<evidence type="ECO:0000313" key="3">
    <source>
        <dbReference type="Proteomes" id="UP000729913"/>
    </source>
</evidence>
<accession>A0A8J5QPX3</accession>
<evidence type="ECO:0000313" key="2">
    <source>
        <dbReference type="EMBL" id="KAG8035066.1"/>
    </source>
</evidence>
<dbReference type="Proteomes" id="UP000729913">
    <property type="component" value="Unassembled WGS sequence"/>
</dbReference>
<name>A0A8J5QPX3_9HYME</name>
<reference evidence="2" key="1">
    <citation type="submission" date="2020-03" db="EMBL/GenBank/DDBJ databases">
        <authorList>
            <person name="Chebbi M.A."/>
            <person name="Drezen J.M."/>
        </authorList>
    </citation>
    <scope>NUCLEOTIDE SEQUENCE</scope>
    <source>
        <tissue evidence="2">Whole body</tissue>
    </source>
</reference>
<comment type="caution">
    <text evidence="2">The sequence shown here is derived from an EMBL/GenBank/DDBJ whole genome shotgun (WGS) entry which is preliminary data.</text>
</comment>
<keyword evidence="3" id="KW-1185">Reference proteome</keyword>
<proteinExistence type="predicted"/>
<feature type="chain" id="PRO_5035220694" description="EGF-like domain-containing protein" evidence="1">
    <location>
        <begin position="27"/>
        <end position="232"/>
    </location>
</feature>
<dbReference type="OrthoDB" id="8193455at2759"/>
<dbReference type="AlphaFoldDB" id="A0A8J5QPX3"/>